<accession>A0A813VM41</accession>
<name>A0A813VM41_9BILA</name>
<dbReference type="EMBL" id="CAJNOQ010000856">
    <property type="protein sequence ID" value="CAF0845314.1"/>
    <property type="molecule type" value="Genomic_DNA"/>
</dbReference>
<evidence type="ECO:0000313" key="4">
    <source>
        <dbReference type="EMBL" id="CAF3638745.1"/>
    </source>
</evidence>
<dbReference type="EMBL" id="CAJOBC010000856">
    <property type="protein sequence ID" value="CAF3632879.1"/>
    <property type="molecule type" value="Genomic_DNA"/>
</dbReference>
<dbReference type="AlphaFoldDB" id="A0A813VM41"/>
<dbReference type="Proteomes" id="UP000677228">
    <property type="component" value="Unassembled WGS sequence"/>
</dbReference>
<comment type="caution">
    <text evidence="1">The sequence shown here is derived from an EMBL/GenBank/DDBJ whole genome shotgun (WGS) entry which is preliminary data.</text>
</comment>
<organism evidence="1 5">
    <name type="scientific">Didymodactylos carnosus</name>
    <dbReference type="NCBI Taxonomy" id="1234261"/>
    <lineage>
        <taxon>Eukaryota</taxon>
        <taxon>Metazoa</taxon>
        <taxon>Spiralia</taxon>
        <taxon>Gnathifera</taxon>
        <taxon>Rotifera</taxon>
        <taxon>Eurotatoria</taxon>
        <taxon>Bdelloidea</taxon>
        <taxon>Philodinida</taxon>
        <taxon>Philodinidae</taxon>
        <taxon>Didymodactylos</taxon>
    </lineage>
</organism>
<evidence type="ECO:0000313" key="1">
    <source>
        <dbReference type="EMBL" id="CAF0845314.1"/>
    </source>
</evidence>
<dbReference type="Proteomes" id="UP000682733">
    <property type="component" value="Unassembled WGS sequence"/>
</dbReference>
<evidence type="ECO:0000313" key="3">
    <source>
        <dbReference type="EMBL" id="CAF3632879.1"/>
    </source>
</evidence>
<dbReference type="Proteomes" id="UP000663829">
    <property type="component" value="Unassembled WGS sequence"/>
</dbReference>
<gene>
    <name evidence="1" type="ORF">GPM918_LOCUS5783</name>
    <name evidence="2" type="ORF">OVA965_LOCUS7271</name>
    <name evidence="3" type="ORF">SRO942_LOCUS5783</name>
    <name evidence="4" type="ORF">TMI583_LOCUS7267</name>
</gene>
<dbReference type="Proteomes" id="UP000681722">
    <property type="component" value="Unassembled WGS sequence"/>
</dbReference>
<evidence type="ECO:0000313" key="5">
    <source>
        <dbReference type="Proteomes" id="UP000663829"/>
    </source>
</evidence>
<proteinExistence type="predicted"/>
<sequence>MANALFLLYLTKWSITQLFSLNLYYSLIHSTTAEKNITLLSRSKRHFIISLLENMAELMPKRKNTNDDVWDTKQYGHFISDNVALFNRDIDRMKKTNTNSDRKKQAWNFFRIHTMPVIARTRKIMTPPIYYTVHATAYNSLHKSKHYREISTLLHHSYTRKTIRLEVFSLEQYQFRKNSQTKQLASEIALAHKPLSTKKNPKYSFSKHHTTRQEEKHEKHIVHDNSQQLQNDVATIHYQQQKSTNFLNIQPYLITRQYKQLPHAQKYQLKQNRKHLHRLQAKQRKQLHRQRIQSVEHHQTVIIKYHKTKHYITHPIVTRSYGKQPSDSRDYHKKN</sequence>
<protein>
    <submittedName>
        <fullName evidence="1">Uncharacterized protein</fullName>
    </submittedName>
</protein>
<dbReference type="EMBL" id="CAJNOK010002294">
    <property type="protein sequence ID" value="CAF0853580.1"/>
    <property type="molecule type" value="Genomic_DNA"/>
</dbReference>
<reference evidence="1" key="1">
    <citation type="submission" date="2021-02" db="EMBL/GenBank/DDBJ databases">
        <authorList>
            <person name="Nowell W R."/>
        </authorList>
    </citation>
    <scope>NUCLEOTIDE SEQUENCE</scope>
</reference>
<keyword evidence="5" id="KW-1185">Reference proteome</keyword>
<dbReference type="EMBL" id="CAJOBA010002294">
    <property type="protein sequence ID" value="CAF3638745.1"/>
    <property type="molecule type" value="Genomic_DNA"/>
</dbReference>
<evidence type="ECO:0000313" key="2">
    <source>
        <dbReference type="EMBL" id="CAF0853580.1"/>
    </source>
</evidence>